<keyword evidence="3" id="KW-1185">Reference proteome</keyword>
<evidence type="ECO:0000313" key="2">
    <source>
        <dbReference type="EMBL" id="PLW24648.1"/>
    </source>
</evidence>
<comment type="caution">
    <text evidence="2">The sequence shown here is derived from an EMBL/GenBank/DDBJ whole genome shotgun (WGS) entry which is preliminary data.</text>
</comment>
<dbReference type="EMBL" id="PGCJ01000685">
    <property type="protein sequence ID" value="PLW24648.1"/>
    <property type="molecule type" value="Genomic_DNA"/>
</dbReference>
<feature type="region of interest" description="Disordered" evidence="1">
    <location>
        <begin position="43"/>
        <end position="75"/>
    </location>
</feature>
<sequence length="87" mass="9547">MVDEGGLASAQVLCSGRHKNHSHERLGSLESLLRRARVMEMPKADASRYGKEQWPQGTQLGDTVSPDQESLSPTAADFVFLHQGPDE</sequence>
<proteinExistence type="predicted"/>
<dbReference type="Proteomes" id="UP000235388">
    <property type="component" value="Unassembled WGS sequence"/>
</dbReference>
<organism evidence="2 3">
    <name type="scientific">Puccinia coronata f. sp. avenae</name>
    <dbReference type="NCBI Taxonomy" id="200324"/>
    <lineage>
        <taxon>Eukaryota</taxon>
        <taxon>Fungi</taxon>
        <taxon>Dikarya</taxon>
        <taxon>Basidiomycota</taxon>
        <taxon>Pucciniomycotina</taxon>
        <taxon>Pucciniomycetes</taxon>
        <taxon>Pucciniales</taxon>
        <taxon>Pucciniaceae</taxon>
        <taxon>Puccinia</taxon>
    </lineage>
</organism>
<dbReference type="AlphaFoldDB" id="A0A2N5TGW4"/>
<feature type="compositionally biased region" description="Polar residues" evidence="1">
    <location>
        <begin position="55"/>
        <end position="73"/>
    </location>
</feature>
<gene>
    <name evidence="2" type="ORF">PCANC_27310</name>
</gene>
<accession>A0A2N5TGW4</accession>
<protein>
    <submittedName>
        <fullName evidence="2">Uncharacterized protein</fullName>
    </submittedName>
</protein>
<reference evidence="2 3" key="1">
    <citation type="submission" date="2017-11" db="EMBL/GenBank/DDBJ databases">
        <title>De novo assembly and phasing of dikaryotic genomes from two isolates of Puccinia coronata f. sp. avenae, the causal agent of oat crown rust.</title>
        <authorList>
            <person name="Miller M.E."/>
            <person name="Zhang Y."/>
            <person name="Omidvar V."/>
            <person name="Sperschneider J."/>
            <person name="Schwessinger B."/>
            <person name="Raley C."/>
            <person name="Palmer J.M."/>
            <person name="Garnica D."/>
            <person name="Upadhyaya N."/>
            <person name="Rathjen J."/>
            <person name="Taylor J.M."/>
            <person name="Park R.F."/>
            <person name="Dodds P.N."/>
            <person name="Hirsch C.D."/>
            <person name="Kianian S.F."/>
            <person name="Figueroa M."/>
        </authorList>
    </citation>
    <scope>NUCLEOTIDE SEQUENCE [LARGE SCALE GENOMIC DNA]</scope>
    <source>
        <strain evidence="2">12NC29</strain>
    </source>
</reference>
<evidence type="ECO:0000256" key="1">
    <source>
        <dbReference type="SAM" id="MobiDB-lite"/>
    </source>
</evidence>
<name>A0A2N5TGW4_9BASI</name>
<evidence type="ECO:0000313" key="3">
    <source>
        <dbReference type="Proteomes" id="UP000235388"/>
    </source>
</evidence>